<evidence type="ECO:0000313" key="5">
    <source>
        <dbReference type="Proteomes" id="UP001139031"/>
    </source>
</evidence>
<feature type="modified residue" description="4-aspartylphosphate" evidence="2">
    <location>
        <position position="54"/>
    </location>
</feature>
<gene>
    <name evidence="4" type="ORF">K7C98_27920</name>
</gene>
<organism evidence="4 5">
    <name type="scientific">Nannocystis pusilla</name>
    <dbReference type="NCBI Taxonomy" id="889268"/>
    <lineage>
        <taxon>Bacteria</taxon>
        <taxon>Pseudomonadati</taxon>
        <taxon>Myxococcota</taxon>
        <taxon>Polyangia</taxon>
        <taxon>Nannocystales</taxon>
        <taxon>Nannocystaceae</taxon>
        <taxon>Nannocystis</taxon>
    </lineage>
</organism>
<dbReference type="SMART" id="SM00448">
    <property type="entry name" value="REC"/>
    <property type="match status" value="1"/>
</dbReference>
<dbReference type="SUPFAM" id="SSF52172">
    <property type="entry name" value="CheY-like"/>
    <property type="match status" value="1"/>
</dbReference>
<proteinExistence type="predicted"/>
<dbReference type="Proteomes" id="UP001139031">
    <property type="component" value="Unassembled WGS sequence"/>
</dbReference>
<name>A0ABS7TY68_9BACT</name>
<accession>A0ABS7TY68</accession>
<evidence type="ECO:0000313" key="4">
    <source>
        <dbReference type="EMBL" id="MBZ5713080.1"/>
    </source>
</evidence>
<dbReference type="InterPro" id="IPR011006">
    <property type="entry name" value="CheY-like_superfamily"/>
</dbReference>
<evidence type="ECO:0000256" key="2">
    <source>
        <dbReference type="PROSITE-ProRule" id="PRU00169"/>
    </source>
</evidence>
<reference evidence="4" key="1">
    <citation type="submission" date="2021-08" db="EMBL/GenBank/DDBJ databases">
        <authorList>
            <person name="Stevens D.C."/>
        </authorList>
    </citation>
    <scope>NUCLEOTIDE SEQUENCE</scope>
    <source>
        <strain evidence="4">DSM 53165</strain>
    </source>
</reference>
<dbReference type="Gene3D" id="3.40.50.2300">
    <property type="match status" value="1"/>
</dbReference>
<dbReference type="RefSeq" id="WP_224194827.1">
    <property type="nucleotide sequence ID" value="NZ_JAIRAU010000039.1"/>
</dbReference>
<sequence length="127" mass="13649">MPIRALVVDDSAAMRTFVSSVLESTGDYDVDEVGHGFEAIRLLPRGDYSLFVFDVNMPDFNGIELIRAVREHPRYSQTPLVVMTTEGRLGDVERARAAGAKVVITKPFTPAGLLAAVAEARGLGGGD</sequence>
<dbReference type="InterPro" id="IPR050595">
    <property type="entry name" value="Bact_response_regulator"/>
</dbReference>
<dbReference type="PROSITE" id="PS50110">
    <property type="entry name" value="RESPONSE_REGULATORY"/>
    <property type="match status" value="1"/>
</dbReference>
<dbReference type="InterPro" id="IPR001789">
    <property type="entry name" value="Sig_transdc_resp-reg_receiver"/>
</dbReference>
<dbReference type="PANTHER" id="PTHR44591">
    <property type="entry name" value="STRESS RESPONSE REGULATOR PROTEIN 1"/>
    <property type="match status" value="1"/>
</dbReference>
<dbReference type="EMBL" id="JAIRAU010000039">
    <property type="protein sequence ID" value="MBZ5713080.1"/>
    <property type="molecule type" value="Genomic_DNA"/>
</dbReference>
<evidence type="ECO:0000256" key="1">
    <source>
        <dbReference type="ARBA" id="ARBA00022553"/>
    </source>
</evidence>
<protein>
    <submittedName>
        <fullName evidence="4">Response regulator</fullName>
    </submittedName>
</protein>
<dbReference type="PANTHER" id="PTHR44591:SF25">
    <property type="entry name" value="CHEMOTAXIS TWO-COMPONENT RESPONSE REGULATOR"/>
    <property type="match status" value="1"/>
</dbReference>
<comment type="caution">
    <text evidence="4">The sequence shown here is derived from an EMBL/GenBank/DDBJ whole genome shotgun (WGS) entry which is preliminary data.</text>
</comment>
<keyword evidence="1 2" id="KW-0597">Phosphoprotein</keyword>
<evidence type="ECO:0000259" key="3">
    <source>
        <dbReference type="PROSITE" id="PS50110"/>
    </source>
</evidence>
<dbReference type="Pfam" id="PF00072">
    <property type="entry name" value="Response_reg"/>
    <property type="match status" value="1"/>
</dbReference>
<feature type="domain" description="Response regulatory" evidence="3">
    <location>
        <begin position="4"/>
        <end position="121"/>
    </location>
</feature>
<keyword evidence="5" id="KW-1185">Reference proteome</keyword>